<dbReference type="EMBL" id="MU864997">
    <property type="protein sequence ID" value="KAK4461140.1"/>
    <property type="molecule type" value="Genomic_DNA"/>
</dbReference>
<keyword evidence="3" id="KW-1185">Reference proteome</keyword>
<dbReference type="Pfam" id="PF17111">
    <property type="entry name" value="PigL_N"/>
    <property type="match status" value="2"/>
</dbReference>
<evidence type="ECO:0000313" key="3">
    <source>
        <dbReference type="Proteomes" id="UP001321749"/>
    </source>
</evidence>
<proteinExistence type="predicted"/>
<reference evidence="2" key="1">
    <citation type="journal article" date="2023" name="Mol. Phylogenet. Evol.">
        <title>Genome-scale phylogeny and comparative genomics of the fungal order Sordariales.</title>
        <authorList>
            <person name="Hensen N."/>
            <person name="Bonometti L."/>
            <person name="Westerberg I."/>
            <person name="Brannstrom I.O."/>
            <person name="Guillou S."/>
            <person name="Cros-Aarteil S."/>
            <person name="Calhoun S."/>
            <person name="Haridas S."/>
            <person name="Kuo A."/>
            <person name="Mondo S."/>
            <person name="Pangilinan J."/>
            <person name="Riley R."/>
            <person name="LaButti K."/>
            <person name="Andreopoulos B."/>
            <person name="Lipzen A."/>
            <person name="Chen C."/>
            <person name="Yan M."/>
            <person name="Daum C."/>
            <person name="Ng V."/>
            <person name="Clum A."/>
            <person name="Steindorff A."/>
            <person name="Ohm R.A."/>
            <person name="Martin F."/>
            <person name="Silar P."/>
            <person name="Natvig D.O."/>
            <person name="Lalanne C."/>
            <person name="Gautier V."/>
            <person name="Ament-Velasquez S.L."/>
            <person name="Kruys A."/>
            <person name="Hutchinson M.I."/>
            <person name="Powell A.J."/>
            <person name="Barry K."/>
            <person name="Miller A.N."/>
            <person name="Grigoriev I.V."/>
            <person name="Debuchy R."/>
            <person name="Gladieux P."/>
            <person name="Hiltunen Thoren M."/>
            <person name="Johannesson H."/>
        </authorList>
    </citation>
    <scope>NUCLEOTIDE SEQUENCE</scope>
    <source>
        <strain evidence="2">PSN324</strain>
    </source>
</reference>
<dbReference type="Proteomes" id="UP001321749">
    <property type="component" value="Unassembled WGS sequence"/>
</dbReference>
<gene>
    <name evidence="2" type="ORF">QBC42DRAFT_97852</name>
</gene>
<name>A0AAV9HK84_9PEZI</name>
<protein>
    <recommendedName>
        <fullName evidence="1">Azaphilone pigments biosynthesis cluster protein L N-terminal domain-containing protein</fullName>
    </recommendedName>
</protein>
<feature type="domain" description="Azaphilone pigments biosynthesis cluster protein L N-terminal" evidence="1">
    <location>
        <begin position="241"/>
        <end position="307"/>
    </location>
</feature>
<organism evidence="2 3">
    <name type="scientific">Cladorrhinum samala</name>
    <dbReference type="NCBI Taxonomy" id="585594"/>
    <lineage>
        <taxon>Eukaryota</taxon>
        <taxon>Fungi</taxon>
        <taxon>Dikarya</taxon>
        <taxon>Ascomycota</taxon>
        <taxon>Pezizomycotina</taxon>
        <taxon>Sordariomycetes</taxon>
        <taxon>Sordariomycetidae</taxon>
        <taxon>Sordariales</taxon>
        <taxon>Podosporaceae</taxon>
        <taxon>Cladorrhinum</taxon>
    </lineage>
</organism>
<dbReference type="InterPro" id="IPR031348">
    <property type="entry name" value="PigL_N"/>
</dbReference>
<sequence>MADPISLSSGLVALVTFALKSSTLLYNTVQSYRSHPKNVRDLREELEALAGVLQALSETVERNNDTDFAALKLPLLRCGNACREFDDVIAKCSLRSGGSKTSFRDWAKLKYMGDGIDEFRRMLAGYKSTISIALADANLRQSSVTAEGLEAYKVMIQDATADLQDHLKGIDEKLESTFLRAADESDEDRIQIRQMQEERSSTQQGLAICAQLSTYISRVQPFVADDQHSADSPTRSHVVAERITREGLVECQDTLNNTANRLEKHLKSIMDRLMAKAKTALPSSQDTAELKRLEEEWETARLCLDLCSKANENTTRVTINVFEDVKGAEEVLQFFASTTGRIVHAKKISLGARGVQFGGQLSDASIQQISRDFSRAEHVAPTDTTPENVSSGDGVGVSTFRNRYGLGFKLGLHEAQPDASSPTAGQQGH</sequence>
<accession>A0AAV9HK84</accession>
<dbReference type="AlphaFoldDB" id="A0AAV9HK84"/>
<reference evidence="2" key="2">
    <citation type="submission" date="2023-06" db="EMBL/GenBank/DDBJ databases">
        <authorList>
            <consortium name="Lawrence Berkeley National Laboratory"/>
            <person name="Mondo S.J."/>
            <person name="Hensen N."/>
            <person name="Bonometti L."/>
            <person name="Westerberg I."/>
            <person name="Brannstrom I.O."/>
            <person name="Guillou S."/>
            <person name="Cros-Aarteil S."/>
            <person name="Calhoun S."/>
            <person name="Haridas S."/>
            <person name="Kuo A."/>
            <person name="Pangilinan J."/>
            <person name="Riley R."/>
            <person name="Labutti K."/>
            <person name="Andreopoulos B."/>
            <person name="Lipzen A."/>
            <person name="Chen C."/>
            <person name="Yanf M."/>
            <person name="Daum C."/>
            <person name="Ng V."/>
            <person name="Clum A."/>
            <person name="Steindorff A."/>
            <person name="Ohm R."/>
            <person name="Martin F."/>
            <person name="Silar P."/>
            <person name="Natvig D."/>
            <person name="Lalanne C."/>
            <person name="Gautier V."/>
            <person name="Ament-Velasquez S.L."/>
            <person name="Kruys A."/>
            <person name="Hutchinson M.I."/>
            <person name="Powell A.J."/>
            <person name="Barry K."/>
            <person name="Miller A.N."/>
            <person name="Grigoriev I.V."/>
            <person name="Debuchy R."/>
            <person name="Gladieux P."/>
            <person name="Thoren M.H."/>
            <person name="Johannesson H."/>
        </authorList>
    </citation>
    <scope>NUCLEOTIDE SEQUENCE</scope>
    <source>
        <strain evidence="2">PSN324</strain>
    </source>
</reference>
<evidence type="ECO:0000313" key="2">
    <source>
        <dbReference type="EMBL" id="KAK4461140.1"/>
    </source>
</evidence>
<comment type="caution">
    <text evidence="2">The sequence shown here is derived from an EMBL/GenBank/DDBJ whole genome shotgun (WGS) entry which is preliminary data.</text>
</comment>
<evidence type="ECO:0000259" key="1">
    <source>
        <dbReference type="Pfam" id="PF17111"/>
    </source>
</evidence>
<feature type="domain" description="Azaphilone pigments biosynthesis cluster protein L N-terminal" evidence="1">
    <location>
        <begin position="2"/>
        <end position="210"/>
    </location>
</feature>